<dbReference type="RefSeq" id="WP_164004172.1">
    <property type="nucleotide sequence ID" value="NZ_JAAIKD010000002.1"/>
</dbReference>
<name>A0A6B3R1X4_9FLAO</name>
<evidence type="ECO:0000313" key="1">
    <source>
        <dbReference type="EMBL" id="NEV93460.1"/>
    </source>
</evidence>
<proteinExistence type="predicted"/>
<keyword evidence="2" id="KW-1185">Reference proteome</keyword>
<dbReference type="EMBL" id="JAAIKD010000002">
    <property type="protein sequence ID" value="NEV93460.1"/>
    <property type="molecule type" value="Genomic_DNA"/>
</dbReference>
<comment type="caution">
    <text evidence="1">The sequence shown here is derived from an EMBL/GenBank/DDBJ whole genome shotgun (WGS) entry which is preliminary data.</text>
</comment>
<sequence>MKNSQIFEKKYFEIISKEEKSILQKFKEGVKNELQFNYVSNGILKTYTDEINSILEDQLVKNSQRFIETNFDKYEGDQISNILDNDFNSFVSEHEKEINLPELIESIARLYAYKRIKNNVSNNHNPYSFMYKLNDFEEFTYKNIKSEKPELTEKLRLRVYPSDRPDNKKRKKDYSIEIENTNRYLDTFSDNEKKVLLKALYKFFESNFKSKFYNDFRDVIPATEFTKIVLIISKLKEPEVFYKSSNQSSITKKISEEYTRPEIEILHGLKDRLASQKMTKTKEYIAGLIANR</sequence>
<evidence type="ECO:0000313" key="2">
    <source>
        <dbReference type="Proteomes" id="UP000478505"/>
    </source>
</evidence>
<organism evidence="1 2">
    <name type="scientific">Psychroflexus aurantiacus</name>
    <dbReference type="NCBI Taxonomy" id="2709310"/>
    <lineage>
        <taxon>Bacteria</taxon>
        <taxon>Pseudomonadati</taxon>
        <taxon>Bacteroidota</taxon>
        <taxon>Flavobacteriia</taxon>
        <taxon>Flavobacteriales</taxon>
        <taxon>Flavobacteriaceae</taxon>
        <taxon>Psychroflexus</taxon>
    </lineage>
</organism>
<dbReference type="AlphaFoldDB" id="A0A6B3R1X4"/>
<reference evidence="1 2" key="1">
    <citation type="submission" date="2020-02" db="EMBL/GenBank/DDBJ databases">
        <title>Flavobacteriaceae Psychroflexus bacterium YR1-1, complete genome.</title>
        <authorList>
            <person name="Li Y."/>
            <person name="Wu S."/>
        </authorList>
    </citation>
    <scope>NUCLEOTIDE SEQUENCE [LARGE SCALE GENOMIC DNA]</scope>
    <source>
        <strain evidence="1 2">YR1-1</strain>
    </source>
</reference>
<gene>
    <name evidence="1" type="ORF">G3567_04755</name>
</gene>
<accession>A0A6B3R1X4</accession>
<protein>
    <submittedName>
        <fullName evidence="1">Uncharacterized protein</fullName>
    </submittedName>
</protein>
<dbReference type="Proteomes" id="UP000478505">
    <property type="component" value="Unassembled WGS sequence"/>
</dbReference>